<keyword evidence="2" id="KW-1185">Reference proteome</keyword>
<comment type="caution">
    <text evidence="1">The sequence shown here is derived from an EMBL/GenBank/DDBJ whole genome shotgun (WGS) entry which is preliminary data.</text>
</comment>
<protein>
    <submittedName>
        <fullName evidence="1">Uncharacterized protein</fullName>
    </submittedName>
</protein>
<reference evidence="1 2" key="1">
    <citation type="submission" date="2017-10" db="EMBL/GenBank/DDBJ databases">
        <title>Comparative genomics in systemic dimorphic fungi from Ajellomycetaceae.</title>
        <authorList>
            <person name="Munoz J.F."/>
            <person name="Mcewen J.G."/>
            <person name="Clay O.K."/>
            <person name="Cuomo C.A."/>
        </authorList>
    </citation>
    <scope>NUCLEOTIDE SEQUENCE [LARGE SCALE GENOMIC DNA]</scope>
    <source>
        <strain evidence="1 2">UAMH130</strain>
    </source>
</reference>
<gene>
    <name evidence="1" type="ORF">GX51_05135</name>
</gene>
<dbReference type="EMBL" id="PDNC01000070">
    <property type="protein sequence ID" value="PGH01570.1"/>
    <property type="molecule type" value="Genomic_DNA"/>
</dbReference>
<evidence type="ECO:0000313" key="2">
    <source>
        <dbReference type="Proteomes" id="UP000224080"/>
    </source>
</evidence>
<dbReference type="AlphaFoldDB" id="A0A2B7WY93"/>
<organism evidence="1 2">
    <name type="scientific">Blastomyces parvus</name>
    <dbReference type="NCBI Taxonomy" id="2060905"/>
    <lineage>
        <taxon>Eukaryota</taxon>
        <taxon>Fungi</taxon>
        <taxon>Dikarya</taxon>
        <taxon>Ascomycota</taxon>
        <taxon>Pezizomycotina</taxon>
        <taxon>Eurotiomycetes</taxon>
        <taxon>Eurotiomycetidae</taxon>
        <taxon>Onygenales</taxon>
        <taxon>Ajellomycetaceae</taxon>
        <taxon>Blastomyces</taxon>
    </lineage>
</organism>
<evidence type="ECO:0000313" key="1">
    <source>
        <dbReference type="EMBL" id="PGH01570.1"/>
    </source>
</evidence>
<accession>A0A2B7WY93</accession>
<name>A0A2B7WY93_9EURO</name>
<dbReference type="Proteomes" id="UP000224080">
    <property type="component" value="Unassembled WGS sequence"/>
</dbReference>
<proteinExistence type="predicted"/>
<sequence length="134" mass="14755">MPCSLALRLRVSKNREDPVVNLAAFWTSQMIFSSFQAATPLDGTSGIKPRLYVISTQFLAPASHISQTVFRVQGGSWIWCSSLRFVIHNPSGPVATMSMFRRLAPPPLAQVENQYHHKGTAPVAFKEAAVILAM</sequence>